<name>A0A934IKM7_9HYPH</name>
<feature type="domain" description="NAD-dependent epimerase/dehydratase" evidence="3">
    <location>
        <begin position="12"/>
        <end position="251"/>
    </location>
</feature>
<evidence type="ECO:0000313" key="5">
    <source>
        <dbReference type="Proteomes" id="UP000609531"/>
    </source>
</evidence>
<comment type="caution">
    <text evidence="4">The sequence shown here is derived from an EMBL/GenBank/DDBJ whole genome shotgun (WGS) entry which is preliminary data.</text>
</comment>
<evidence type="ECO:0000259" key="3">
    <source>
        <dbReference type="Pfam" id="PF01370"/>
    </source>
</evidence>
<comment type="pathway">
    <text evidence="1">Bacterial outer membrane biogenesis; LPS O-antigen biosynthesis.</text>
</comment>
<evidence type="ECO:0000256" key="2">
    <source>
        <dbReference type="ARBA" id="ARBA00007637"/>
    </source>
</evidence>
<proteinExistence type="inferred from homology"/>
<dbReference type="PANTHER" id="PTHR43000">
    <property type="entry name" value="DTDP-D-GLUCOSE 4,6-DEHYDRATASE-RELATED"/>
    <property type="match status" value="1"/>
</dbReference>
<protein>
    <submittedName>
        <fullName evidence="4">NAD(P)-dependent oxidoreductase</fullName>
    </submittedName>
</protein>
<evidence type="ECO:0000256" key="1">
    <source>
        <dbReference type="ARBA" id="ARBA00005125"/>
    </source>
</evidence>
<dbReference type="Gene3D" id="3.40.50.720">
    <property type="entry name" value="NAD(P)-binding Rossmann-like Domain"/>
    <property type="match status" value="1"/>
</dbReference>
<comment type="similarity">
    <text evidence="2">Belongs to the NAD(P)-dependent epimerase/dehydratase family.</text>
</comment>
<reference evidence="4" key="1">
    <citation type="submission" date="2020-12" db="EMBL/GenBank/DDBJ databases">
        <title>Bacterial taxonomy.</title>
        <authorList>
            <person name="Pan X."/>
        </authorList>
    </citation>
    <scope>NUCLEOTIDE SEQUENCE</scope>
    <source>
        <strain evidence="4">B2012</strain>
    </source>
</reference>
<dbReference type="RefSeq" id="WP_198884149.1">
    <property type="nucleotide sequence ID" value="NZ_JAEKJA010000024.1"/>
</dbReference>
<keyword evidence="5" id="KW-1185">Reference proteome</keyword>
<dbReference type="SUPFAM" id="SSF51735">
    <property type="entry name" value="NAD(P)-binding Rossmann-fold domains"/>
    <property type="match status" value="1"/>
</dbReference>
<dbReference type="InterPro" id="IPR036291">
    <property type="entry name" value="NAD(P)-bd_dom_sf"/>
</dbReference>
<dbReference type="AlphaFoldDB" id="A0A934IKM7"/>
<dbReference type="Proteomes" id="UP000609531">
    <property type="component" value="Unassembled WGS sequence"/>
</dbReference>
<dbReference type="Pfam" id="PF01370">
    <property type="entry name" value="Epimerase"/>
    <property type="match status" value="1"/>
</dbReference>
<sequence>MTSPSEIAGKSVLVAGGRGFVGSAIVRRLLDEGARVTVFGPAMADDLLADRAGRFANVEGSVEDRAALAAAVAGCEADAIVTAAAFSAGRQGLMRSGDERADKALAVNVLGLRNVFEVARERAIGVVWTSSTVVYGPADRYEGPVDEAAPRAPLTFYGLTKVLGEDTARYYRDRYGLPITGLRLPLVLGEGLWYQGAASAIAGVIAAARAGTRHAVAFHDEPMDLMHVADVAAAVTTVLAAGPKLAAVYNINGFTARLSDIAAAAEARVPGYRVDHTVEPPAITFPLIDDRRFRRDTGFRPARGLAEIVDDMLATETPCTKTV</sequence>
<organism evidence="4 5">
    <name type="scientific">Acuticoccus mangrovi</name>
    <dbReference type="NCBI Taxonomy" id="2796142"/>
    <lineage>
        <taxon>Bacteria</taxon>
        <taxon>Pseudomonadati</taxon>
        <taxon>Pseudomonadota</taxon>
        <taxon>Alphaproteobacteria</taxon>
        <taxon>Hyphomicrobiales</taxon>
        <taxon>Amorphaceae</taxon>
        <taxon>Acuticoccus</taxon>
    </lineage>
</organism>
<gene>
    <name evidence="4" type="ORF">JCR33_21290</name>
</gene>
<evidence type="ECO:0000313" key="4">
    <source>
        <dbReference type="EMBL" id="MBJ3778248.1"/>
    </source>
</evidence>
<accession>A0A934IKM7</accession>
<dbReference type="InterPro" id="IPR001509">
    <property type="entry name" value="Epimerase_deHydtase"/>
</dbReference>
<dbReference type="EMBL" id="JAEKJA010000024">
    <property type="protein sequence ID" value="MBJ3778248.1"/>
    <property type="molecule type" value="Genomic_DNA"/>
</dbReference>